<evidence type="ECO:0000313" key="3">
    <source>
        <dbReference type="Proteomes" id="UP000613743"/>
    </source>
</evidence>
<organism evidence="2 3">
    <name type="scientific">Shewanella gelidii</name>
    <dbReference type="NCBI Taxonomy" id="1642821"/>
    <lineage>
        <taxon>Bacteria</taxon>
        <taxon>Pseudomonadati</taxon>
        <taxon>Pseudomonadota</taxon>
        <taxon>Gammaproteobacteria</taxon>
        <taxon>Alteromonadales</taxon>
        <taxon>Shewanellaceae</taxon>
        <taxon>Shewanella</taxon>
    </lineage>
</organism>
<dbReference type="Gene3D" id="3.40.630.30">
    <property type="match status" value="1"/>
</dbReference>
<gene>
    <name evidence="2" type="ORF">GCM10009332_18360</name>
</gene>
<feature type="domain" description="N-acetyltransferase" evidence="1">
    <location>
        <begin position="4"/>
        <end position="139"/>
    </location>
</feature>
<dbReference type="GO" id="GO:0016747">
    <property type="term" value="F:acyltransferase activity, transferring groups other than amino-acyl groups"/>
    <property type="evidence" value="ECO:0007669"/>
    <property type="project" value="InterPro"/>
</dbReference>
<dbReference type="AlphaFoldDB" id="A0A917JU48"/>
<dbReference type="Pfam" id="PF00583">
    <property type="entry name" value="Acetyltransf_1"/>
    <property type="match status" value="1"/>
</dbReference>
<sequence length="155" mass="17823">MYSITIERFTDIDQDALILINDLLLSIPEFATPYTQAEVSTRLASKSCLLLLVRVEGEIAGFKLGYALNQDIFYSWLGGIVPDFRGLGLANQLLNAQENWVKSQRYRMIEVKTRNCFRSMLKMLIHNQYQIIAMEQDQQESLQHKLHLQKAVSAI</sequence>
<dbReference type="InterPro" id="IPR000182">
    <property type="entry name" value="GNAT_dom"/>
</dbReference>
<dbReference type="Proteomes" id="UP000613743">
    <property type="component" value="Unassembled WGS sequence"/>
</dbReference>
<dbReference type="CDD" id="cd04301">
    <property type="entry name" value="NAT_SF"/>
    <property type="match status" value="1"/>
</dbReference>
<comment type="caution">
    <text evidence="2">The sequence shown here is derived from an EMBL/GenBank/DDBJ whole genome shotgun (WGS) entry which is preliminary data.</text>
</comment>
<protein>
    <submittedName>
        <fullName evidence="2">N-acetyltransferase GCN5</fullName>
    </submittedName>
</protein>
<name>A0A917JU48_9GAMM</name>
<keyword evidence="3" id="KW-1185">Reference proteome</keyword>
<reference evidence="2" key="2">
    <citation type="submission" date="2020-09" db="EMBL/GenBank/DDBJ databases">
        <authorList>
            <person name="Sun Q."/>
            <person name="Ohkuma M."/>
        </authorList>
    </citation>
    <scope>NUCLEOTIDE SEQUENCE</scope>
    <source>
        <strain evidence="2">JCM 30804</strain>
    </source>
</reference>
<evidence type="ECO:0000259" key="1">
    <source>
        <dbReference type="PROSITE" id="PS51186"/>
    </source>
</evidence>
<dbReference type="RefSeq" id="WP_188920116.1">
    <property type="nucleotide sequence ID" value="NZ_BMPZ01000004.1"/>
</dbReference>
<evidence type="ECO:0000313" key="2">
    <source>
        <dbReference type="EMBL" id="GGI81339.1"/>
    </source>
</evidence>
<accession>A0A917JU48</accession>
<dbReference type="EMBL" id="BMPZ01000004">
    <property type="protein sequence ID" value="GGI81339.1"/>
    <property type="molecule type" value="Genomic_DNA"/>
</dbReference>
<dbReference type="InterPro" id="IPR016181">
    <property type="entry name" value="Acyl_CoA_acyltransferase"/>
</dbReference>
<dbReference type="PROSITE" id="PS51186">
    <property type="entry name" value="GNAT"/>
    <property type="match status" value="1"/>
</dbReference>
<proteinExistence type="predicted"/>
<dbReference type="SUPFAM" id="SSF55729">
    <property type="entry name" value="Acyl-CoA N-acyltransferases (Nat)"/>
    <property type="match status" value="1"/>
</dbReference>
<reference evidence="2" key="1">
    <citation type="journal article" date="2014" name="Int. J. Syst. Evol. Microbiol.">
        <title>Complete genome sequence of Corynebacterium casei LMG S-19264T (=DSM 44701T), isolated from a smear-ripened cheese.</title>
        <authorList>
            <consortium name="US DOE Joint Genome Institute (JGI-PGF)"/>
            <person name="Walter F."/>
            <person name="Albersmeier A."/>
            <person name="Kalinowski J."/>
            <person name="Ruckert C."/>
        </authorList>
    </citation>
    <scope>NUCLEOTIDE SEQUENCE</scope>
    <source>
        <strain evidence="2">JCM 30804</strain>
    </source>
</reference>